<evidence type="ECO:0000313" key="17">
    <source>
        <dbReference type="Proteomes" id="UP001165565"/>
    </source>
</evidence>
<feature type="chain" id="PRO_5041463500" evidence="13">
    <location>
        <begin position="24"/>
        <end position="748"/>
    </location>
</feature>
<dbReference type="InterPro" id="IPR036942">
    <property type="entry name" value="Beta-barrel_TonB_sf"/>
</dbReference>
<feature type="domain" description="TonB-dependent receptor plug" evidence="15">
    <location>
        <begin position="52"/>
        <end position="160"/>
    </location>
</feature>
<dbReference type="PANTHER" id="PTHR32552">
    <property type="entry name" value="FERRICHROME IRON RECEPTOR-RELATED"/>
    <property type="match status" value="1"/>
</dbReference>
<dbReference type="Pfam" id="PF07715">
    <property type="entry name" value="Plug"/>
    <property type="match status" value="1"/>
</dbReference>
<sequence>MNKQLLSIAISGMALAIAQSAAAEQAAPEPAAATAPQVQDVIVTAQKRSEKLQDVPIAITAITAEAIQNRRTLDLVDLSNQAPGLQIKSDDNGANPRIFIRGIGVNDFNPATNSAVGIYADGVYVASPLAQRLAFFDLQQVEVLRGPQGTLYGRNTTGGAINVASRLPGDVPEADISAEYGRFNSVNVQGGVSVPLIADKLSVRVAGLYQRDDGYTLNRVTGNHGNNTDRWAVRGTIHFTPTSNVTDNLVISTGRSRGGSIWAYNRALLPQTPAATGPDGLCLSAFYTSGQCTTVMGYANTSKNLYQGDYGFEGKDKVDLFTVANTLTIDLGPASIVSVTGYQHAKRNDQEDTDASPIPTITASYIARQNTFSQELRLQSNGHTPLRYVIGGYYAHDYLNNNSSYNVLPLLQAGDPASEVPQGIGVFSWPLTQKVDSYAAFGQLDYDLTSRLTVTGGLRYSADRKTYHYVSDAAGLPAPIFTYDSEKTFESVTGKVGLQYRVSADANIYASYNRGAKSGGFFSGQATDPVFIGPYKDETVNAYEIGAKTEWLNRTLRANITAFYYDYKNLQVYTTVEEGALTIQLFTNASAARVYGGELELQATPTRGLTVSLNTAYLNATYRNFKSAGNDYSGNTLPSAPKISVQGAIDWQHETPLGTIVANTSMSFRSKVFFDTSNAARLADQARAFVDARLGLRVAHDRLEIGVWGKNIFNETNVSDMTPIPTLGFGVFSVGPPRTYGLYLKAHY</sequence>
<keyword evidence="8 12" id="KW-0798">TonB box</keyword>
<dbReference type="EMBL" id="JANFAV010000021">
    <property type="protein sequence ID" value="MCW6537364.1"/>
    <property type="molecule type" value="Genomic_DNA"/>
</dbReference>
<dbReference type="GO" id="GO:0006826">
    <property type="term" value="P:iron ion transport"/>
    <property type="evidence" value="ECO:0007669"/>
    <property type="project" value="UniProtKB-KW"/>
</dbReference>
<dbReference type="RefSeq" id="WP_265271358.1">
    <property type="nucleotide sequence ID" value="NZ_JANFAV010000021.1"/>
</dbReference>
<evidence type="ECO:0000256" key="2">
    <source>
        <dbReference type="ARBA" id="ARBA00022448"/>
    </source>
</evidence>
<evidence type="ECO:0000256" key="13">
    <source>
        <dbReference type="SAM" id="SignalP"/>
    </source>
</evidence>
<reference evidence="16" key="1">
    <citation type="submission" date="2022-06" db="EMBL/GenBank/DDBJ databases">
        <title>Sphingomonas sp. nov. isolated from rhizosphere soil of tomato.</title>
        <authorList>
            <person name="Dong H."/>
            <person name="Gao R."/>
        </authorList>
    </citation>
    <scope>NUCLEOTIDE SEQUENCE</scope>
    <source>
        <strain evidence="16">MMSM24</strain>
    </source>
</reference>
<dbReference type="Proteomes" id="UP001165565">
    <property type="component" value="Unassembled WGS sequence"/>
</dbReference>
<dbReference type="AlphaFoldDB" id="A0AA42CSJ5"/>
<dbReference type="GO" id="GO:0009279">
    <property type="term" value="C:cell outer membrane"/>
    <property type="evidence" value="ECO:0007669"/>
    <property type="project" value="UniProtKB-SubCell"/>
</dbReference>
<keyword evidence="9 11" id="KW-0472">Membrane</keyword>
<evidence type="ECO:0000256" key="6">
    <source>
        <dbReference type="ARBA" id="ARBA00023004"/>
    </source>
</evidence>
<accession>A0AA42CSJ5</accession>
<keyword evidence="5 11" id="KW-0812">Transmembrane</keyword>
<proteinExistence type="inferred from homology"/>
<evidence type="ECO:0000256" key="12">
    <source>
        <dbReference type="RuleBase" id="RU003357"/>
    </source>
</evidence>
<dbReference type="InterPro" id="IPR039426">
    <property type="entry name" value="TonB-dep_rcpt-like"/>
</dbReference>
<dbReference type="InterPro" id="IPR012910">
    <property type="entry name" value="Plug_dom"/>
</dbReference>
<keyword evidence="10 11" id="KW-0998">Cell outer membrane</keyword>
<feature type="signal peptide" evidence="13">
    <location>
        <begin position="1"/>
        <end position="23"/>
    </location>
</feature>
<keyword evidence="4" id="KW-0410">Iron transport</keyword>
<keyword evidence="2 11" id="KW-0813">Transport</keyword>
<organism evidence="16 17">
    <name type="scientific">Sphingomonas lycopersici</name>
    <dbReference type="NCBI Taxonomy" id="2951807"/>
    <lineage>
        <taxon>Bacteria</taxon>
        <taxon>Pseudomonadati</taxon>
        <taxon>Pseudomonadota</taxon>
        <taxon>Alphaproteobacteria</taxon>
        <taxon>Sphingomonadales</taxon>
        <taxon>Sphingomonadaceae</taxon>
        <taxon>Sphingomonas</taxon>
    </lineage>
</organism>
<comment type="subcellular location">
    <subcellularLocation>
        <location evidence="1 11">Cell outer membrane</location>
        <topology evidence="1 11">Multi-pass membrane protein</topology>
    </subcellularLocation>
</comment>
<evidence type="ECO:0000256" key="9">
    <source>
        <dbReference type="ARBA" id="ARBA00023136"/>
    </source>
</evidence>
<evidence type="ECO:0000313" key="16">
    <source>
        <dbReference type="EMBL" id="MCW6537364.1"/>
    </source>
</evidence>
<evidence type="ECO:0000256" key="7">
    <source>
        <dbReference type="ARBA" id="ARBA00023065"/>
    </source>
</evidence>
<evidence type="ECO:0000256" key="10">
    <source>
        <dbReference type="ARBA" id="ARBA00023237"/>
    </source>
</evidence>
<keyword evidence="7" id="KW-0406">Ion transport</keyword>
<dbReference type="Gene3D" id="2.40.170.20">
    <property type="entry name" value="TonB-dependent receptor, beta-barrel domain"/>
    <property type="match status" value="1"/>
</dbReference>
<keyword evidence="6" id="KW-0408">Iron</keyword>
<dbReference type="PANTHER" id="PTHR32552:SF81">
    <property type="entry name" value="TONB-DEPENDENT OUTER MEMBRANE RECEPTOR"/>
    <property type="match status" value="1"/>
</dbReference>
<evidence type="ECO:0000256" key="3">
    <source>
        <dbReference type="ARBA" id="ARBA00022452"/>
    </source>
</evidence>
<keyword evidence="13" id="KW-0732">Signal</keyword>
<gene>
    <name evidence="16" type="ORF">NEE01_21505</name>
</gene>
<dbReference type="InterPro" id="IPR000531">
    <property type="entry name" value="Beta-barrel_TonB"/>
</dbReference>
<keyword evidence="16" id="KW-0675">Receptor</keyword>
<dbReference type="SUPFAM" id="SSF56935">
    <property type="entry name" value="Porins"/>
    <property type="match status" value="1"/>
</dbReference>
<evidence type="ECO:0000256" key="11">
    <source>
        <dbReference type="PROSITE-ProRule" id="PRU01360"/>
    </source>
</evidence>
<evidence type="ECO:0000259" key="14">
    <source>
        <dbReference type="Pfam" id="PF00593"/>
    </source>
</evidence>
<comment type="similarity">
    <text evidence="11 12">Belongs to the TonB-dependent receptor family.</text>
</comment>
<evidence type="ECO:0000256" key="8">
    <source>
        <dbReference type="ARBA" id="ARBA00023077"/>
    </source>
</evidence>
<dbReference type="PROSITE" id="PS52016">
    <property type="entry name" value="TONB_DEPENDENT_REC_3"/>
    <property type="match status" value="1"/>
</dbReference>
<dbReference type="CDD" id="cd01347">
    <property type="entry name" value="ligand_gated_channel"/>
    <property type="match status" value="1"/>
</dbReference>
<evidence type="ECO:0000256" key="5">
    <source>
        <dbReference type="ARBA" id="ARBA00022692"/>
    </source>
</evidence>
<evidence type="ECO:0000259" key="15">
    <source>
        <dbReference type="Pfam" id="PF07715"/>
    </source>
</evidence>
<dbReference type="Pfam" id="PF00593">
    <property type="entry name" value="TonB_dep_Rec_b-barrel"/>
    <property type="match status" value="1"/>
</dbReference>
<comment type="caution">
    <text evidence="16">The sequence shown here is derived from an EMBL/GenBank/DDBJ whole genome shotgun (WGS) entry which is preliminary data.</text>
</comment>
<evidence type="ECO:0000256" key="4">
    <source>
        <dbReference type="ARBA" id="ARBA00022496"/>
    </source>
</evidence>
<feature type="domain" description="TonB-dependent receptor-like beta-barrel" evidence="14">
    <location>
        <begin position="302"/>
        <end position="712"/>
    </location>
</feature>
<protein>
    <submittedName>
        <fullName evidence="16">TonB-dependent receptor</fullName>
    </submittedName>
</protein>
<keyword evidence="17" id="KW-1185">Reference proteome</keyword>
<evidence type="ECO:0000256" key="1">
    <source>
        <dbReference type="ARBA" id="ARBA00004571"/>
    </source>
</evidence>
<name>A0AA42CSJ5_9SPHN</name>
<keyword evidence="3 11" id="KW-1134">Transmembrane beta strand</keyword>